<protein>
    <recommendedName>
        <fullName evidence="3">Ubiquitin-like domain-containing protein</fullName>
    </recommendedName>
</protein>
<accession>A0A7S2BFY0</accession>
<dbReference type="AlphaFoldDB" id="A0A7S2BFY0"/>
<evidence type="ECO:0008006" key="3">
    <source>
        <dbReference type="Google" id="ProtNLM"/>
    </source>
</evidence>
<organism evidence="2">
    <name type="scientific">Florenciella parvula</name>
    <dbReference type="NCBI Taxonomy" id="236787"/>
    <lineage>
        <taxon>Eukaryota</taxon>
        <taxon>Sar</taxon>
        <taxon>Stramenopiles</taxon>
        <taxon>Ochrophyta</taxon>
        <taxon>Dictyochophyceae</taxon>
        <taxon>Florenciellales</taxon>
        <taxon>Florenciella</taxon>
    </lineage>
</organism>
<name>A0A7S2BFY0_9STRA</name>
<evidence type="ECO:0000313" key="2">
    <source>
        <dbReference type="EMBL" id="CAD9395558.1"/>
    </source>
</evidence>
<proteinExistence type="predicted"/>
<gene>
    <name evidence="2" type="ORF">FPAR1323_LOCUS3807</name>
</gene>
<reference evidence="2" key="1">
    <citation type="submission" date="2021-01" db="EMBL/GenBank/DDBJ databases">
        <authorList>
            <person name="Corre E."/>
            <person name="Pelletier E."/>
            <person name="Niang G."/>
            <person name="Scheremetjew M."/>
            <person name="Finn R."/>
            <person name="Kale V."/>
            <person name="Holt S."/>
            <person name="Cochrane G."/>
            <person name="Meng A."/>
            <person name="Brown T."/>
            <person name="Cohen L."/>
        </authorList>
    </citation>
    <scope>NUCLEOTIDE SEQUENCE</scope>
    <source>
        <strain evidence="2">RCC1693</strain>
    </source>
</reference>
<evidence type="ECO:0000256" key="1">
    <source>
        <dbReference type="SAM" id="MobiDB-lite"/>
    </source>
</evidence>
<dbReference type="CDD" id="cd17039">
    <property type="entry name" value="Ubl_ubiquitin_like"/>
    <property type="match status" value="1"/>
</dbReference>
<dbReference type="InterPro" id="IPR029071">
    <property type="entry name" value="Ubiquitin-like_domsf"/>
</dbReference>
<dbReference type="Gene3D" id="3.10.20.90">
    <property type="entry name" value="Phosphatidylinositol 3-kinase Catalytic Subunit, Chain A, domain 1"/>
    <property type="match status" value="1"/>
</dbReference>
<sequence>MRVVIKTRDTPLCPRLNAARGVSFSMEVEPKQTIRSLKVAIQALVKGSPVKEMCLHPDRLVIMSLDDEVPSALADHVQLHACGIVDGELLRLTVQPAPAPDHAFQPDFDNGPRLVPFERAPDNYPHRIHRKPADDRRLLRDGGSAELKDSFAKAETEQLARWAEQQIETMPLS</sequence>
<feature type="region of interest" description="Disordered" evidence="1">
    <location>
        <begin position="119"/>
        <end position="142"/>
    </location>
</feature>
<dbReference type="EMBL" id="HBGT01007036">
    <property type="protein sequence ID" value="CAD9395558.1"/>
    <property type="molecule type" value="Transcribed_RNA"/>
</dbReference>
<dbReference type="SUPFAM" id="SSF54236">
    <property type="entry name" value="Ubiquitin-like"/>
    <property type="match status" value="1"/>
</dbReference>
<feature type="compositionally biased region" description="Basic and acidic residues" evidence="1">
    <location>
        <begin position="119"/>
        <end position="140"/>
    </location>
</feature>